<dbReference type="EMBL" id="WQKZ01000002">
    <property type="protein sequence ID" value="MVN76799.1"/>
    <property type="molecule type" value="Genomic_DNA"/>
</dbReference>
<feature type="transmembrane region" description="Helical" evidence="1">
    <location>
        <begin position="242"/>
        <end position="264"/>
    </location>
</feature>
<feature type="transmembrane region" description="Helical" evidence="1">
    <location>
        <begin position="132"/>
        <end position="150"/>
    </location>
</feature>
<dbReference type="Pfam" id="PF02517">
    <property type="entry name" value="Rce1-like"/>
    <property type="match status" value="1"/>
</dbReference>
<dbReference type="GO" id="GO:0080120">
    <property type="term" value="P:CAAX-box protein maturation"/>
    <property type="evidence" value="ECO:0007669"/>
    <property type="project" value="UniProtKB-ARBA"/>
</dbReference>
<evidence type="ECO:0000256" key="1">
    <source>
        <dbReference type="SAM" id="Phobius"/>
    </source>
</evidence>
<feature type="transmembrane region" description="Helical" evidence="1">
    <location>
        <begin position="210"/>
        <end position="230"/>
    </location>
</feature>
<keyword evidence="3" id="KW-0482">Metalloprotease</keyword>
<name>A0A7K1TEF9_9BACT</name>
<dbReference type="GO" id="GO:0004175">
    <property type="term" value="F:endopeptidase activity"/>
    <property type="evidence" value="ECO:0007669"/>
    <property type="project" value="UniProtKB-ARBA"/>
</dbReference>
<sequence length="285" mass="31409">MEQEVLLELPPSVLPSYPTIKESWAALGWFLLGTILVALVVLVPVGALWHQQAQARQLTTAVVGEGGLLLTIWWLHRRAGPGRWPHLVWHKQALPWSLYAWLPVLAPAQAILLTTLALLPLPNWMDKTFQDWARYPVLAFGIGGIVGPVLEEYLFRGILLRGLLRNYRPWVAIGQSALLFGAFHFNPAQSVSAALMGLLLGWLYYRTQSLGLCMGLHALNNLFAFSMMRLSETSHYAALENYQYAVGYWVLVVVAAGGVGAYLWQLNKLPLPPGAASAGPVAPQA</sequence>
<dbReference type="InterPro" id="IPR003675">
    <property type="entry name" value="Rce1/LyrA-like_dom"/>
</dbReference>
<feature type="domain" description="CAAX prenyl protease 2/Lysostaphin resistance protein A-like" evidence="2">
    <location>
        <begin position="136"/>
        <end position="223"/>
    </location>
</feature>
<feature type="transmembrane region" description="Helical" evidence="1">
    <location>
        <begin position="24"/>
        <end position="46"/>
    </location>
</feature>
<protein>
    <submittedName>
        <fullName evidence="3">CPBP family intramembrane metalloprotease</fullName>
    </submittedName>
</protein>
<dbReference type="GO" id="GO:0008237">
    <property type="term" value="F:metallopeptidase activity"/>
    <property type="evidence" value="ECO:0007669"/>
    <property type="project" value="UniProtKB-KW"/>
</dbReference>
<keyword evidence="3" id="KW-0378">Hydrolase</keyword>
<keyword evidence="1" id="KW-0812">Transmembrane</keyword>
<gene>
    <name evidence="3" type="ORF">GO988_10740</name>
</gene>
<keyword evidence="4" id="KW-1185">Reference proteome</keyword>
<organism evidence="3 4">
    <name type="scientific">Hymenobacter ginkgonis</name>
    <dbReference type="NCBI Taxonomy" id="2682976"/>
    <lineage>
        <taxon>Bacteria</taxon>
        <taxon>Pseudomonadati</taxon>
        <taxon>Bacteroidota</taxon>
        <taxon>Cytophagia</taxon>
        <taxon>Cytophagales</taxon>
        <taxon>Hymenobacteraceae</taxon>
        <taxon>Hymenobacter</taxon>
    </lineage>
</organism>
<keyword evidence="1" id="KW-0472">Membrane</keyword>
<evidence type="ECO:0000313" key="4">
    <source>
        <dbReference type="Proteomes" id="UP000441336"/>
    </source>
</evidence>
<reference evidence="3 4" key="1">
    <citation type="submission" date="2019-12" db="EMBL/GenBank/DDBJ databases">
        <title>Hymenobacter sp. HMF4947 Genome sequencing and assembly.</title>
        <authorList>
            <person name="Kang H."/>
            <person name="Cha I."/>
            <person name="Kim H."/>
            <person name="Joh K."/>
        </authorList>
    </citation>
    <scope>NUCLEOTIDE SEQUENCE [LARGE SCALE GENOMIC DNA]</scope>
    <source>
        <strain evidence="3 4">HMF4947</strain>
    </source>
</reference>
<keyword evidence="3" id="KW-0645">Protease</keyword>
<dbReference type="AlphaFoldDB" id="A0A7K1TEF9"/>
<dbReference type="RefSeq" id="WP_157565049.1">
    <property type="nucleotide sequence ID" value="NZ_WQKZ01000002.1"/>
</dbReference>
<proteinExistence type="predicted"/>
<dbReference type="InterPro" id="IPR052710">
    <property type="entry name" value="CAAX_protease"/>
</dbReference>
<evidence type="ECO:0000313" key="3">
    <source>
        <dbReference type="EMBL" id="MVN76799.1"/>
    </source>
</evidence>
<feature type="transmembrane region" description="Helical" evidence="1">
    <location>
        <begin position="170"/>
        <end position="203"/>
    </location>
</feature>
<keyword evidence="1" id="KW-1133">Transmembrane helix</keyword>
<dbReference type="Proteomes" id="UP000441336">
    <property type="component" value="Unassembled WGS sequence"/>
</dbReference>
<accession>A0A7K1TEF9</accession>
<dbReference type="PANTHER" id="PTHR36435">
    <property type="entry name" value="SLR1288 PROTEIN"/>
    <property type="match status" value="1"/>
</dbReference>
<comment type="caution">
    <text evidence="3">The sequence shown here is derived from an EMBL/GenBank/DDBJ whole genome shotgun (WGS) entry which is preliminary data.</text>
</comment>
<dbReference type="GO" id="GO:0006508">
    <property type="term" value="P:proteolysis"/>
    <property type="evidence" value="ECO:0007669"/>
    <property type="project" value="UniProtKB-KW"/>
</dbReference>
<feature type="transmembrane region" description="Helical" evidence="1">
    <location>
        <begin position="96"/>
        <end position="120"/>
    </location>
</feature>
<dbReference type="PANTHER" id="PTHR36435:SF1">
    <property type="entry name" value="CAAX AMINO TERMINAL PROTEASE FAMILY PROTEIN"/>
    <property type="match status" value="1"/>
</dbReference>
<evidence type="ECO:0000259" key="2">
    <source>
        <dbReference type="Pfam" id="PF02517"/>
    </source>
</evidence>